<feature type="transmembrane region" description="Helical" evidence="1">
    <location>
        <begin position="16"/>
        <end position="35"/>
    </location>
</feature>
<dbReference type="AlphaFoldDB" id="A0A6H5GIK9"/>
<keyword evidence="1" id="KW-0812">Transmembrane</keyword>
<keyword evidence="3" id="KW-1185">Reference proteome</keyword>
<keyword evidence="1" id="KW-0472">Membrane</keyword>
<proteinExistence type="predicted"/>
<dbReference type="Proteomes" id="UP000479000">
    <property type="component" value="Unassembled WGS sequence"/>
</dbReference>
<sequence>MDSSSLLPVSGGNFPMLWIQLLSYLNFFAEIQLILNRKLRMNLQVTIRYKLDGAHCFASQKCCKAHHRSALQKGKCYFCQHPVTPCPILPVIVNAHAAVTARHCTYGKLRLREQCSSDRPACGVH</sequence>
<evidence type="ECO:0000256" key="1">
    <source>
        <dbReference type="SAM" id="Phobius"/>
    </source>
</evidence>
<evidence type="ECO:0000313" key="2">
    <source>
        <dbReference type="EMBL" id="CAB0003607.1"/>
    </source>
</evidence>
<reference evidence="2 3" key="1">
    <citation type="submission" date="2020-02" db="EMBL/GenBank/DDBJ databases">
        <authorList>
            <person name="Ferguson B K."/>
        </authorList>
    </citation>
    <scope>NUCLEOTIDE SEQUENCE [LARGE SCALE GENOMIC DNA]</scope>
</reference>
<protein>
    <submittedName>
        <fullName evidence="2">Uncharacterized protein</fullName>
    </submittedName>
</protein>
<dbReference type="EMBL" id="CADCXU010013534">
    <property type="protein sequence ID" value="CAB0003607.1"/>
    <property type="molecule type" value="Genomic_DNA"/>
</dbReference>
<organism evidence="2 3">
    <name type="scientific">Nesidiocoris tenuis</name>
    <dbReference type="NCBI Taxonomy" id="355587"/>
    <lineage>
        <taxon>Eukaryota</taxon>
        <taxon>Metazoa</taxon>
        <taxon>Ecdysozoa</taxon>
        <taxon>Arthropoda</taxon>
        <taxon>Hexapoda</taxon>
        <taxon>Insecta</taxon>
        <taxon>Pterygota</taxon>
        <taxon>Neoptera</taxon>
        <taxon>Paraneoptera</taxon>
        <taxon>Hemiptera</taxon>
        <taxon>Heteroptera</taxon>
        <taxon>Panheteroptera</taxon>
        <taxon>Cimicomorpha</taxon>
        <taxon>Miridae</taxon>
        <taxon>Dicyphina</taxon>
        <taxon>Nesidiocoris</taxon>
    </lineage>
</organism>
<accession>A0A6H5GIK9</accession>
<keyword evidence="1" id="KW-1133">Transmembrane helix</keyword>
<name>A0A6H5GIK9_9HEMI</name>
<evidence type="ECO:0000313" key="3">
    <source>
        <dbReference type="Proteomes" id="UP000479000"/>
    </source>
</evidence>
<gene>
    <name evidence="2" type="ORF">NTEN_LOCUS9123</name>
</gene>